<evidence type="ECO:0000313" key="2">
    <source>
        <dbReference type="Proteomes" id="UP000075621"/>
    </source>
</evidence>
<proteinExistence type="predicted"/>
<gene>
    <name evidence="1" type="ORF">A2I98_10795</name>
</gene>
<protein>
    <recommendedName>
        <fullName evidence="3">TLDc domain-containing protein</fullName>
    </recommendedName>
</protein>
<reference evidence="1 2" key="1">
    <citation type="submission" date="2016-03" db="EMBL/GenBank/DDBJ databases">
        <authorList>
            <person name="Zhang H."/>
            <person name="Liu R."/>
            <person name="Wang M."/>
            <person name="Wang H."/>
            <person name="Wang L."/>
            <person name="Song L."/>
        </authorList>
    </citation>
    <scope>NUCLEOTIDE SEQUENCE [LARGE SCALE GENOMIC DNA]</scope>
    <source>
        <strain evidence="1 2">DSM 16098</strain>
    </source>
</reference>
<name>A0ABR5VUE3_9GAMM</name>
<dbReference type="RefSeq" id="WP_064385300.1">
    <property type="nucleotide sequence ID" value="NZ_LVCM01000010.1"/>
</dbReference>
<evidence type="ECO:0000313" key="1">
    <source>
        <dbReference type="EMBL" id="KYL34489.1"/>
    </source>
</evidence>
<sequence length="592" mass="68796">MDIEKVRLIKKHEINELSIQARDLGYLLKRSDTPESIECINTYLNSLHKILYSLPKTASEEKYTKTANFLSYLTFQLLGDLKHDISLSRLNEIIVWVESKRADTYKPLTSGKFLIEFVHFKNRVNICIPDLIKHLRTLIWYSKKENIQIITELYKNICKSLWQGGKSGSYFYFFFHFKIGEHLYKTNLHKELEELFKNNDSKVTKSQVTLVLKNAGVQDDKKVDEFMLEVWDNAYVKAAEQLTYAFLLYFHNKESHLLTIRNINNPIKTNFNNFTSELLPSSIDEIFSHITNSEKLDYFVFEDSPRENIIHSSGVLLIYEVIKCIYNNKKPLFSCKQFQYQDLSILIYSAKRLEIIVKNIVLINEVSHFISSHYLTIDEVLNAANTLLAKIIKELEEYKLELEKNGDLDTNAFKKIKKIFEEKIENSPITLIGLKQIKLVNESISSFSVKLPRTTFLRNSNIDTDFWNIGSICTKYIMNELNLILRKRGCSQAKSFPSVSSGIKAVVITRGMQQYLVDNGFNFTDKEIIWPDNTTAYCLELNYGAIDSFYCISDKDTLFKCQIGESTPFKLDIVDLGEDIEINVHFFFKANL</sequence>
<dbReference type="EMBL" id="LVCM01000010">
    <property type="protein sequence ID" value="KYL34489.1"/>
    <property type="molecule type" value="Genomic_DNA"/>
</dbReference>
<dbReference type="Proteomes" id="UP000075621">
    <property type="component" value="Unassembled WGS sequence"/>
</dbReference>
<accession>A0ABR5VUE3</accession>
<organism evidence="1 2">
    <name type="scientific">Pseudoalteromonas agarivorans</name>
    <dbReference type="NCBI Taxonomy" id="176102"/>
    <lineage>
        <taxon>Bacteria</taxon>
        <taxon>Pseudomonadati</taxon>
        <taxon>Pseudomonadota</taxon>
        <taxon>Gammaproteobacteria</taxon>
        <taxon>Alteromonadales</taxon>
        <taxon>Pseudoalteromonadaceae</taxon>
        <taxon>Pseudoalteromonas</taxon>
    </lineage>
</organism>
<evidence type="ECO:0008006" key="3">
    <source>
        <dbReference type="Google" id="ProtNLM"/>
    </source>
</evidence>
<comment type="caution">
    <text evidence="1">The sequence shown here is derived from an EMBL/GenBank/DDBJ whole genome shotgun (WGS) entry which is preliminary data.</text>
</comment>